<dbReference type="AlphaFoldDB" id="A0A5S5BX36"/>
<keyword evidence="1" id="KW-0472">Membrane</keyword>
<gene>
    <name evidence="2" type="ORF">BCM02_1099</name>
</gene>
<evidence type="ECO:0000313" key="2">
    <source>
        <dbReference type="EMBL" id="TYP71731.1"/>
    </source>
</evidence>
<evidence type="ECO:0000313" key="3">
    <source>
        <dbReference type="Proteomes" id="UP000323257"/>
    </source>
</evidence>
<evidence type="ECO:0000256" key="1">
    <source>
        <dbReference type="SAM" id="Phobius"/>
    </source>
</evidence>
<name>A0A5S5BX36_9BACL</name>
<keyword evidence="3" id="KW-1185">Reference proteome</keyword>
<keyword evidence="1" id="KW-1133">Transmembrane helix</keyword>
<comment type="caution">
    <text evidence="2">The sequence shown here is derived from an EMBL/GenBank/DDBJ whole genome shotgun (WGS) entry which is preliminary data.</text>
</comment>
<protein>
    <submittedName>
        <fullName evidence="2">Cyclic lactone autoinducer peptide</fullName>
    </submittedName>
</protein>
<dbReference type="EMBL" id="VNHS01000009">
    <property type="protein sequence ID" value="TYP71731.1"/>
    <property type="molecule type" value="Genomic_DNA"/>
</dbReference>
<organism evidence="2 3">
    <name type="scientific">Paenibacillus methanolicus</name>
    <dbReference type="NCBI Taxonomy" id="582686"/>
    <lineage>
        <taxon>Bacteria</taxon>
        <taxon>Bacillati</taxon>
        <taxon>Bacillota</taxon>
        <taxon>Bacilli</taxon>
        <taxon>Bacillales</taxon>
        <taxon>Paenibacillaceae</taxon>
        <taxon>Paenibacillus</taxon>
    </lineage>
</organism>
<dbReference type="RefSeq" id="WP_281288220.1">
    <property type="nucleotide sequence ID" value="NZ_VNHS01000009.1"/>
</dbReference>
<accession>A0A5S5BX36</accession>
<proteinExistence type="predicted"/>
<dbReference type="Proteomes" id="UP000323257">
    <property type="component" value="Unassembled WGS sequence"/>
</dbReference>
<sequence>MKQRLYKVVAAVAIGVTSLFSLTGSYLWINQPRIPDELAKKEVV</sequence>
<feature type="transmembrane region" description="Helical" evidence="1">
    <location>
        <begin position="7"/>
        <end position="29"/>
    </location>
</feature>
<reference evidence="2 3" key="1">
    <citation type="submission" date="2019-07" db="EMBL/GenBank/DDBJ databases">
        <title>Genomic Encyclopedia of Type Strains, Phase III (KMG-III): the genomes of soil and plant-associated and newly described type strains.</title>
        <authorList>
            <person name="Whitman W."/>
        </authorList>
    </citation>
    <scope>NUCLEOTIDE SEQUENCE [LARGE SCALE GENOMIC DNA]</scope>
    <source>
        <strain evidence="2 3">BL24</strain>
    </source>
</reference>
<keyword evidence="1" id="KW-0812">Transmembrane</keyword>